<comment type="pathway">
    <text evidence="1 8">Amino-acid biosynthesis; L-lysine biosynthesis via DAP pathway; DL-2,6-diaminopimelate from LL-2,6-diaminopimelate: step 1/1.</text>
</comment>
<comment type="subcellular location">
    <subcellularLocation>
        <location evidence="8">Cytoplasm</location>
    </subcellularLocation>
</comment>
<gene>
    <name evidence="8" type="primary">dapF</name>
    <name evidence="10" type="ORF">GGD89_000795</name>
</gene>
<dbReference type="UniPathway" id="UPA00034">
    <property type="reaction ID" value="UER00025"/>
</dbReference>
<evidence type="ECO:0000256" key="4">
    <source>
        <dbReference type="ARBA" id="ARBA00022605"/>
    </source>
</evidence>
<dbReference type="Proteomes" id="UP000554286">
    <property type="component" value="Unassembled WGS sequence"/>
</dbReference>
<keyword evidence="4 8" id="KW-0028">Amino-acid biosynthesis</keyword>
<keyword evidence="8" id="KW-0963">Cytoplasm</keyword>
<name>A0A7W6RAW9_9PROT</name>
<feature type="binding site" evidence="8">
    <location>
        <position position="191"/>
    </location>
    <ligand>
        <name>substrate</name>
    </ligand>
</feature>
<comment type="caution">
    <text evidence="10">The sequence shown here is derived from an EMBL/GenBank/DDBJ whole genome shotgun (WGS) entry which is preliminary data.</text>
</comment>
<evidence type="ECO:0000256" key="3">
    <source>
        <dbReference type="ARBA" id="ARBA00013080"/>
    </source>
</evidence>
<evidence type="ECO:0000256" key="7">
    <source>
        <dbReference type="ARBA" id="ARBA00051712"/>
    </source>
</evidence>
<dbReference type="EC" id="5.1.1.7" evidence="3 8"/>
<dbReference type="Gene3D" id="3.10.310.10">
    <property type="entry name" value="Diaminopimelate Epimerase, Chain A, domain 1"/>
    <property type="match status" value="2"/>
</dbReference>
<keyword evidence="6 8" id="KW-0413">Isomerase</keyword>
<feature type="binding site" evidence="8">
    <location>
        <begin position="219"/>
        <end position="220"/>
    </location>
    <ligand>
        <name>substrate</name>
    </ligand>
</feature>
<comment type="similarity">
    <text evidence="2 8">Belongs to the diaminopimelate epimerase family.</text>
</comment>
<dbReference type="SUPFAM" id="SSF54506">
    <property type="entry name" value="Diaminopimelate epimerase-like"/>
    <property type="match status" value="2"/>
</dbReference>
<evidence type="ECO:0000256" key="5">
    <source>
        <dbReference type="ARBA" id="ARBA00023154"/>
    </source>
</evidence>
<dbReference type="AlphaFoldDB" id="A0A7W6RAW9"/>
<dbReference type="InterPro" id="IPR018510">
    <property type="entry name" value="DAP_epimerase_AS"/>
</dbReference>
<dbReference type="GO" id="GO:0009089">
    <property type="term" value="P:lysine biosynthetic process via diaminopimelate"/>
    <property type="evidence" value="ECO:0007669"/>
    <property type="project" value="UniProtKB-UniRule"/>
</dbReference>
<feature type="binding site" evidence="8">
    <location>
        <position position="16"/>
    </location>
    <ligand>
        <name>substrate</name>
    </ligand>
</feature>
<dbReference type="RefSeq" id="WP_246422503.1">
    <property type="nucleotide sequence ID" value="NZ_JACIGK010000004.1"/>
</dbReference>
<feature type="binding site" evidence="8">
    <location>
        <begin position="78"/>
        <end position="79"/>
    </location>
    <ligand>
        <name>substrate</name>
    </ligand>
</feature>
<feature type="site" description="Could be important to modulate the pK values of the two catalytic cysteine residues" evidence="8">
    <location>
        <position position="209"/>
    </location>
</feature>
<comment type="subunit">
    <text evidence="8">Homodimer.</text>
</comment>
<evidence type="ECO:0000256" key="6">
    <source>
        <dbReference type="ARBA" id="ARBA00023235"/>
    </source>
</evidence>
<organism evidence="10 11">
    <name type="scientific">Roseospira visakhapatnamensis</name>
    <dbReference type="NCBI Taxonomy" id="390880"/>
    <lineage>
        <taxon>Bacteria</taxon>
        <taxon>Pseudomonadati</taxon>
        <taxon>Pseudomonadota</taxon>
        <taxon>Alphaproteobacteria</taxon>
        <taxon>Rhodospirillales</taxon>
        <taxon>Rhodospirillaceae</taxon>
        <taxon>Roseospira</taxon>
    </lineage>
</organism>
<dbReference type="HAMAP" id="MF_00197">
    <property type="entry name" value="DAP_epimerase"/>
    <property type="match status" value="1"/>
</dbReference>
<evidence type="ECO:0000313" key="11">
    <source>
        <dbReference type="Proteomes" id="UP000554286"/>
    </source>
</evidence>
<feature type="binding site" evidence="8">
    <location>
        <begin position="209"/>
        <end position="210"/>
    </location>
    <ligand>
        <name>substrate</name>
    </ligand>
</feature>
<evidence type="ECO:0000256" key="1">
    <source>
        <dbReference type="ARBA" id="ARBA00005196"/>
    </source>
</evidence>
<dbReference type="PANTHER" id="PTHR31689">
    <property type="entry name" value="DIAMINOPIMELATE EPIMERASE, CHLOROPLASTIC"/>
    <property type="match status" value="1"/>
</dbReference>
<comment type="catalytic activity">
    <reaction evidence="7 8">
        <text>(2S,6S)-2,6-diaminopimelate = meso-2,6-diaminopimelate</text>
        <dbReference type="Rhea" id="RHEA:15393"/>
        <dbReference type="ChEBI" id="CHEBI:57609"/>
        <dbReference type="ChEBI" id="CHEBI:57791"/>
        <dbReference type="EC" id="5.1.1.7"/>
    </reaction>
</comment>
<feature type="active site" description="Proton acceptor" evidence="8">
    <location>
        <position position="218"/>
    </location>
</feature>
<reference evidence="10 11" key="1">
    <citation type="submission" date="2020-08" db="EMBL/GenBank/DDBJ databases">
        <title>Genome sequencing of Purple Non-Sulfur Bacteria from various extreme environments.</title>
        <authorList>
            <person name="Mayer M."/>
        </authorList>
    </citation>
    <scope>NUCLEOTIDE SEQUENCE [LARGE SCALE GENOMIC DNA]</scope>
    <source>
        <strain evidence="10 11">JA131</strain>
    </source>
</reference>
<evidence type="ECO:0000313" key="10">
    <source>
        <dbReference type="EMBL" id="MBB4265180.1"/>
    </source>
</evidence>
<keyword evidence="11" id="KW-1185">Reference proteome</keyword>
<proteinExistence type="inferred from homology"/>
<dbReference type="PROSITE" id="PS01326">
    <property type="entry name" value="DAP_EPIMERASE"/>
    <property type="match status" value="1"/>
</dbReference>
<feature type="active site" description="Proton donor" evidence="8">
    <location>
        <position position="77"/>
    </location>
</feature>
<comment type="function">
    <text evidence="8">Catalyzes the stereoinversion of LL-2,6-diaminopimelate (L,L-DAP) to meso-diaminopimelate (meso-DAP), a precursor of L-lysine and an essential component of the bacterial peptidoglycan.</text>
</comment>
<dbReference type="EMBL" id="JACIGK010000004">
    <property type="protein sequence ID" value="MBB4265180.1"/>
    <property type="molecule type" value="Genomic_DNA"/>
</dbReference>
<evidence type="ECO:0000256" key="8">
    <source>
        <dbReference type="HAMAP-Rule" id="MF_00197"/>
    </source>
</evidence>
<evidence type="ECO:0000256" key="2">
    <source>
        <dbReference type="ARBA" id="ARBA00010219"/>
    </source>
</evidence>
<dbReference type="GO" id="GO:0008837">
    <property type="term" value="F:diaminopimelate epimerase activity"/>
    <property type="evidence" value="ECO:0007669"/>
    <property type="project" value="UniProtKB-UniRule"/>
</dbReference>
<dbReference type="Pfam" id="PF01678">
    <property type="entry name" value="DAP_epimerase"/>
    <property type="match status" value="2"/>
</dbReference>
<keyword evidence="5 8" id="KW-0457">Lysine biosynthesis</keyword>
<feature type="binding site" evidence="8">
    <location>
        <position position="158"/>
    </location>
    <ligand>
        <name>substrate</name>
    </ligand>
</feature>
<accession>A0A7W6RAW9</accession>
<sequence>MHRDPIPFRKMHGLGNDFVIVDARTRPLELTDAGARRIADRRAGVGCDQIITIEPPRAGGVAFLGIRNADGGVVEACGNATRCVAHLLMTEARADRVDLDTLAGPVVAERAAGGLVRVNMGPAGDAWQAIPLAEPRDTLSLDLGQAPFADAVAVTLGNPHVVAFVDDAEAVDLGRIGPIIEHHPLFPNRVNAEVVSRTADGALRMRVWERGAGITRACGTGACAAMVAAVRKSLIPGRPTRVILDGGPLDIDWPGGDAPVWMTGPVASVFTGLLDPSLLS</sequence>
<feature type="binding site" evidence="8">
    <location>
        <position position="68"/>
    </location>
    <ligand>
        <name>substrate</name>
    </ligand>
</feature>
<protein>
    <recommendedName>
        <fullName evidence="3 8">Diaminopimelate epimerase</fullName>
        <shortName evidence="8">DAP epimerase</shortName>
        <ecNumber evidence="3 8">5.1.1.7</ecNumber>
    </recommendedName>
    <alternativeName>
        <fullName evidence="8">PLP-independent amino acid racemase</fullName>
    </alternativeName>
</protein>
<dbReference type="PANTHER" id="PTHR31689:SF0">
    <property type="entry name" value="DIAMINOPIMELATE EPIMERASE"/>
    <property type="match status" value="1"/>
</dbReference>
<dbReference type="NCBIfam" id="TIGR00652">
    <property type="entry name" value="DapF"/>
    <property type="match status" value="1"/>
</dbReference>
<feature type="active site" evidence="9">
    <location>
        <position position="77"/>
    </location>
</feature>
<feature type="binding site" evidence="8">
    <location>
        <position position="49"/>
    </location>
    <ligand>
        <name>substrate</name>
    </ligand>
</feature>
<dbReference type="GO" id="GO:0005829">
    <property type="term" value="C:cytosol"/>
    <property type="evidence" value="ECO:0007669"/>
    <property type="project" value="TreeGrafter"/>
</dbReference>
<evidence type="ECO:0000256" key="9">
    <source>
        <dbReference type="PROSITE-ProRule" id="PRU10125"/>
    </source>
</evidence>
<feature type="site" description="Could be important to modulate the pK values of the two catalytic cysteine residues" evidence="8">
    <location>
        <position position="160"/>
    </location>
</feature>
<dbReference type="InterPro" id="IPR001653">
    <property type="entry name" value="DAP_epimerase_DapF"/>
</dbReference>